<evidence type="ECO:0000313" key="3">
    <source>
        <dbReference type="Proteomes" id="UP000198802"/>
    </source>
</evidence>
<dbReference type="Gene3D" id="3.90.226.10">
    <property type="entry name" value="2-enoyl-CoA Hydratase, Chain A, domain 1"/>
    <property type="match status" value="1"/>
</dbReference>
<accession>A0A0S4QSP1</accession>
<evidence type="ECO:0000313" key="2">
    <source>
        <dbReference type="EMBL" id="CUU57482.1"/>
    </source>
</evidence>
<dbReference type="PANTHER" id="PTHR43459">
    <property type="entry name" value="ENOYL-COA HYDRATASE"/>
    <property type="match status" value="1"/>
</dbReference>
<dbReference type="InterPro" id="IPR001753">
    <property type="entry name" value="Enoyl-CoA_hydra/iso"/>
</dbReference>
<dbReference type="GO" id="GO:0016853">
    <property type="term" value="F:isomerase activity"/>
    <property type="evidence" value="ECO:0007669"/>
    <property type="project" value="UniProtKB-KW"/>
</dbReference>
<evidence type="ECO:0000256" key="1">
    <source>
        <dbReference type="ARBA" id="ARBA00005254"/>
    </source>
</evidence>
<dbReference type="InterPro" id="IPR029045">
    <property type="entry name" value="ClpP/crotonase-like_dom_sf"/>
</dbReference>
<keyword evidence="3" id="KW-1185">Reference proteome</keyword>
<dbReference type="EMBL" id="FAOZ01000012">
    <property type="protein sequence ID" value="CUU57482.1"/>
    <property type="molecule type" value="Genomic_DNA"/>
</dbReference>
<sequence>MDSTLVERKDGLVTVTFNRPERKNALDAASWAALDQVLTEVAGNPEDRALLLTGAGGNFSSGADLTGSGSGGSSSGLTGRGRQAILHEMRHVGELINRLHRLPKPTIAAVDGVVVGVSMGLALACDLIVASDRARFSSVFVRRGLALDGGTSWSLPRQVGLRRAKQLAFLGDWLGAEQALDWGLVNEVVPAEELAKTAAALGQRLAAGPTTAISLIKRMLDASESLTFEQAVEEEARAQHITYTTKDMREGIQAFIERREPKFTGE</sequence>
<name>A0A0S4QSP1_9ACTN</name>
<dbReference type="InterPro" id="IPR014748">
    <property type="entry name" value="Enoyl-CoA_hydra_C"/>
</dbReference>
<organism evidence="2 3">
    <name type="scientific">Parafrankia irregularis</name>
    <dbReference type="NCBI Taxonomy" id="795642"/>
    <lineage>
        <taxon>Bacteria</taxon>
        <taxon>Bacillati</taxon>
        <taxon>Actinomycetota</taxon>
        <taxon>Actinomycetes</taxon>
        <taxon>Frankiales</taxon>
        <taxon>Frankiaceae</taxon>
        <taxon>Parafrankia</taxon>
    </lineage>
</organism>
<dbReference type="Pfam" id="PF00378">
    <property type="entry name" value="ECH_1"/>
    <property type="match status" value="1"/>
</dbReference>
<dbReference type="SUPFAM" id="SSF52096">
    <property type="entry name" value="ClpP/crotonase"/>
    <property type="match status" value="1"/>
</dbReference>
<dbReference type="CDD" id="cd06558">
    <property type="entry name" value="crotonase-like"/>
    <property type="match status" value="1"/>
</dbReference>
<dbReference type="RefSeq" id="WP_091278954.1">
    <property type="nucleotide sequence ID" value="NZ_FAOZ01000012.1"/>
</dbReference>
<proteinExistence type="inferred from homology"/>
<dbReference type="Gene3D" id="1.10.12.10">
    <property type="entry name" value="Lyase 2-enoyl-coa Hydratase, Chain A, domain 2"/>
    <property type="match status" value="1"/>
</dbReference>
<reference evidence="3" key="1">
    <citation type="submission" date="2015-11" db="EMBL/GenBank/DDBJ databases">
        <authorList>
            <person name="Varghese N."/>
        </authorList>
    </citation>
    <scope>NUCLEOTIDE SEQUENCE [LARGE SCALE GENOMIC DNA]</scope>
    <source>
        <strain evidence="3">DSM 45899</strain>
    </source>
</reference>
<gene>
    <name evidence="2" type="ORF">Ga0074812_112142</name>
</gene>
<dbReference type="AlphaFoldDB" id="A0A0S4QSP1"/>
<comment type="similarity">
    <text evidence="1">Belongs to the enoyl-CoA hydratase/isomerase family.</text>
</comment>
<dbReference type="Proteomes" id="UP000198802">
    <property type="component" value="Unassembled WGS sequence"/>
</dbReference>
<dbReference type="PANTHER" id="PTHR43459:SF1">
    <property type="entry name" value="EG:BACN32G11.4 PROTEIN"/>
    <property type="match status" value="1"/>
</dbReference>
<protein>
    <submittedName>
        <fullName evidence="2">2-(1,2-epoxy-1,2-dihydrophenyl)acetyl-CoA isomerase</fullName>
    </submittedName>
</protein>
<keyword evidence="2" id="KW-0413">Isomerase</keyword>